<dbReference type="PROSITE" id="PS51766">
    <property type="entry name" value="DOCKERIN"/>
    <property type="match status" value="1"/>
</dbReference>
<dbReference type="InterPro" id="IPR036439">
    <property type="entry name" value="Dockerin_dom_sf"/>
</dbReference>
<evidence type="ECO:0000256" key="1">
    <source>
        <dbReference type="SAM" id="SignalP"/>
    </source>
</evidence>
<keyword evidence="1" id="KW-0732">Signal</keyword>
<dbReference type="Gene3D" id="1.10.1330.10">
    <property type="entry name" value="Dockerin domain"/>
    <property type="match status" value="1"/>
</dbReference>
<dbReference type="InterPro" id="IPR038637">
    <property type="entry name" value="NPCBM_sf"/>
</dbReference>
<dbReference type="eggNOG" id="COG3209">
    <property type="taxonomic scope" value="Bacteria"/>
</dbReference>
<keyword evidence="3" id="KW-0614">Plasmid</keyword>
<accession>E6UJV3</accession>
<dbReference type="InterPro" id="IPR016134">
    <property type="entry name" value="Dockerin_dom"/>
</dbReference>
<dbReference type="AlphaFoldDB" id="E6UJV3"/>
<evidence type="ECO:0000313" key="4">
    <source>
        <dbReference type="Proteomes" id="UP000006919"/>
    </source>
</evidence>
<dbReference type="InterPro" id="IPR008979">
    <property type="entry name" value="Galactose-bd-like_sf"/>
</dbReference>
<protein>
    <recommendedName>
        <fullName evidence="2">Dockerin domain-containing protein</fullName>
    </recommendedName>
</protein>
<dbReference type="Gene3D" id="2.60.120.1060">
    <property type="entry name" value="NPCBM/NEW2 domain"/>
    <property type="match status" value="1"/>
</dbReference>
<dbReference type="GO" id="GO:0000272">
    <property type="term" value="P:polysaccharide catabolic process"/>
    <property type="evidence" value="ECO:0007669"/>
    <property type="project" value="InterPro"/>
</dbReference>
<sequence precursor="true">MKKIITSMLAVSMITGMACMSAGAEAEYNNANSNVMVANENHISATNPVVDLLKSATNGKDSPYNHYTVYDGSDAKSFKVKGRTYYYGITQNGNISSFSLNTQKVKKLSFKVAHLDNSSLVDDSTLTIYLDGEKYKTYTLTYNMTYLPIDIDTTEFSKVRFDFGEYKDSRFALVDFKVDGKTAPKGADIPKYTSVDSLINSAYDTDTFWLSETTIYDSSKKLGFKMKGRTYYNGISMRSGGGFSLNTENVDSISFDLSHVDNSGIGDSAVKIYLDNELYENKAISIAPNTPIKRYTLDLKNIDNLRIETNRYTETSYAVGNIEFNNIKSQKSYIVPTYDDAIDFINSKFNDSGVTVYDNTQKLGFNMDGVNYKQGLLMSAGGTVSFNTESIKKLSFKLGYIDNSVPYSGNKLQVYLDGELKEISIEKNQKNQKTQNVDLDVSNVKCVKINFSDKYANTKYGLADIAIIKDESKVNIPKGDVNLDNVVNITDITKVAAHIKGKKVLTGDSLKAADVNDDNKINITDITKIAAHIKGRIILK</sequence>
<dbReference type="EMBL" id="CP002404">
    <property type="protein sequence ID" value="ADU23949.1"/>
    <property type="molecule type" value="Genomic_DNA"/>
</dbReference>
<geneLocation type="plasmid" evidence="3 4">
    <name>pRUMAL01</name>
</geneLocation>
<gene>
    <name evidence="3" type="ordered locus">Rumal_3504</name>
</gene>
<dbReference type="SUPFAM" id="SSF63446">
    <property type="entry name" value="Type I dockerin domain"/>
    <property type="match status" value="1"/>
</dbReference>
<dbReference type="SUPFAM" id="SSF49785">
    <property type="entry name" value="Galactose-binding domain-like"/>
    <property type="match status" value="1"/>
</dbReference>
<evidence type="ECO:0000259" key="2">
    <source>
        <dbReference type="PROSITE" id="PS51766"/>
    </source>
</evidence>
<dbReference type="InterPro" id="IPR002105">
    <property type="entry name" value="Dockerin_1_rpt"/>
</dbReference>
<reference evidence="4" key="1">
    <citation type="journal article" date="2011" name="J. Bacteriol.">
        <title>Complete genome of the cellulolytic ruminal bacterium Ruminococcus albus 7.</title>
        <authorList>
            <person name="Suen G."/>
            <person name="Stevenson D.M."/>
            <person name="Bruce D.C."/>
            <person name="Chertkov O."/>
            <person name="Copeland A."/>
            <person name="Cheng J.F."/>
            <person name="Detter C."/>
            <person name="Detter J.C."/>
            <person name="Goodwin L.A."/>
            <person name="Han C.S."/>
            <person name="Hauser L.J."/>
            <person name="Ivanova N.N."/>
            <person name="Kyrpides N.C."/>
            <person name="Land M.L."/>
            <person name="Lapidus A."/>
            <person name="Lucas S."/>
            <person name="Ovchinnikova G."/>
            <person name="Pitluck S."/>
            <person name="Tapia R."/>
            <person name="Woyke T."/>
            <person name="Boyum J."/>
            <person name="Mead D."/>
            <person name="Weimer P.J."/>
        </authorList>
    </citation>
    <scope>NUCLEOTIDE SEQUENCE [LARGE SCALE GENOMIC DNA]</scope>
    <source>
        <strain evidence="4">ATCC 27210 / DSM 20455 / JCM 14654 / NCDO 2250 / 7</strain>
        <plasmid evidence="4">pRUMAL01</plasmid>
    </source>
</reference>
<feature type="domain" description="Dockerin" evidence="2">
    <location>
        <begin position="474"/>
        <end position="540"/>
    </location>
</feature>
<dbReference type="InterPro" id="IPR013222">
    <property type="entry name" value="Glyco_hyd_98_carb-bd"/>
</dbReference>
<organism evidence="3 4">
    <name type="scientific">Ruminococcus albus (strain ATCC 27210 / DSM 20455 / JCM 14654 / NCDO 2250 / 7)</name>
    <dbReference type="NCBI Taxonomy" id="697329"/>
    <lineage>
        <taxon>Bacteria</taxon>
        <taxon>Bacillati</taxon>
        <taxon>Bacillota</taxon>
        <taxon>Clostridia</taxon>
        <taxon>Eubacteriales</taxon>
        <taxon>Oscillospiraceae</taxon>
        <taxon>Ruminococcus</taxon>
    </lineage>
</organism>
<dbReference type="HOGENOM" id="CLU_504205_0_0_9"/>
<name>E6UJV3_RUMA7</name>
<evidence type="ECO:0000313" key="3">
    <source>
        <dbReference type="EMBL" id="ADU23949.1"/>
    </source>
</evidence>
<dbReference type="Pfam" id="PF00404">
    <property type="entry name" value="Dockerin_1"/>
    <property type="match status" value="1"/>
</dbReference>
<proteinExistence type="predicted"/>
<dbReference type="KEGG" id="ral:Rumal_3504"/>
<dbReference type="PROSITE" id="PS00018">
    <property type="entry name" value="EF_HAND_1"/>
    <property type="match status" value="1"/>
</dbReference>
<dbReference type="GO" id="GO:0004553">
    <property type="term" value="F:hydrolase activity, hydrolyzing O-glycosyl compounds"/>
    <property type="evidence" value="ECO:0007669"/>
    <property type="project" value="InterPro"/>
</dbReference>
<dbReference type="RefSeq" id="WP_013483498.1">
    <property type="nucleotide sequence ID" value="NC_014824.1"/>
</dbReference>
<dbReference type="InterPro" id="IPR018247">
    <property type="entry name" value="EF_Hand_1_Ca_BS"/>
</dbReference>
<feature type="chain" id="PRO_5038454431" description="Dockerin domain-containing protein" evidence="1">
    <location>
        <begin position="27"/>
        <end position="540"/>
    </location>
</feature>
<dbReference type="Pfam" id="PF08305">
    <property type="entry name" value="NPCBM"/>
    <property type="match status" value="1"/>
</dbReference>
<dbReference type="CDD" id="cd14256">
    <property type="entry name" value="Dockerin_I"/>
    <property type="match status" value="1"/>
</dbReference>
<dbReference type="Proteomes" id="UP000006919">
    <property type="component" value="Plasmid pRUMAL01"/>
</dbReference>
<feature type="signal peptide" evidence="1">
    <location>
        <begin position="1"/>
        <end position="26"/>
    </location>
</feature>
<dbReference type="PROSITE" id="PS51257">
    <property type="entry name" value="PROKAR_LIPOPROTEIN"/>
    <property type="match status" value="1"/>
</dbReference>